<evidence type="ECO:0000256" key="6">
    <source>
        <dbReference type="ARBA" id="ARBA00022968"/>
    </source>
</evidence>
<gene>
    <name evidence="19" type="ORF">M407DRAFT_241773</name>
</gene>
<comment type="function">
    <text evidence="13">Glucosidase involved in the degradation of cellulosic biomass. Active on lichenan.</text>
</comment>
<accession>A0A0C3QHX2</accession>
<dbReference type="GO" id="GO:0004338">
    <property type="term" value="F:glucan exo-1,3-beta-glucosidase activity"/>
    <property type="evidence" value="ECO:0007669"/>
    <property type="project" value="UniProtKB-EC"/>
</dbReference>
<comment type="similarity">
    <text evidence="2">Belongs to the glycosyl hydrolase 5 (cellulase A) family.</text>
</comment>
<keyword evidence="6" id="KW-0735">Signal-anchor</keyword>
<evidence type="ECO:0000256" key="13">
    <source>
        <dbReference type="ARBA" id="ARBA00037126"/>
    </source>
</evidence>
<evidence type="ECO:0000256" key="15">
    <source>
        <dbReference type="ARBA" id="ARBA00041260"/>
    </source>
</evidence>
<dbReference type="STRING" id="1051891.A0A0C3QHX2"/>
<evidence type="ECO:0000313" key="20">
    <source>
        <dbReference type="Proteomes" id="UP000054248"/>
    </source>
</evidence>
<dbReference type="PANTHER" id="PTHR31297:SF34">
    <property type="entry name" value="GLUCAN 1,3-BETA-GLUCOSIDASE 2"/>
    <property type="match status" value="1"/>
</dbReference>
<dbReference type="GO" id="GO:0005576">
    <property type="term" value="C:extracellular region"/>
    <property type="evidence" value="ECO:0007669"/>
    <property type="project" value="TreeGrafter"/>
</dbReference>
<evidence type="ECO:0000256" key="9">
    <source>
        <dbReference type="ARBA" id="ARBA00023180"/>
    </source>
</evidence>
<keyword evidence="5 19" id="KW-0378">Hydrolase</keyword>
<evidence type="ECO:0000256" key="4">
    <source>
        <dbReference type="ARBA" id="ARBA00022692"/>
    </source>
</evidence>
<keyword evidence="11" id="KW-0961">Cell wall biogenesis/degradation</keyword>
<keyword evidence="20" id="KW-1185">Reference proteome</keyword>
<dbReference type="EC" id="3.2.1.58" evidence="14"/>
<evidence type="ECO:0000259" key="18">
    <source>
        <dbReference type="Pfam" id="PF00150"/>
    </source>
</evidence>
<dbReference type="SUPFAM" id="SSF51445">
    <property type="entry name" value="(Trans)glycosidases"/>
    <property type="match status" value="1"/>
</dbReference>
<feature type="domain" description="Glycoside hydrolase family 5" evidence="18">
    <location>
        <begin position="271"/>
        <end position="505"/>
    </location>
</feature>
<evidence type="ECO:0000256" key="8">
    <source>
        <dbReference type="ARBA" id="ARBA00023136"/>
    </source>
</evidence>
<name>A0A0C3QHX2_9AGAM</name>
<keyword evidence="7 17" id="KW-1133">Transmembrane helix</keyword>
<evidence type="ECO:0000256" key="17">
    <source>
        <dbReference type="SAM" id="Phobius"/>
    </source>
</evidence>
<comment type="subcellular location">
    <subcellularLocation>
        <location evidence="1">Cell membrane</location>
        <topology evidence="1">Single-pass type II membrane protein</topology>
    </subcellularLocation>
</comment>
<dbReference type="AlphaFoldDB" id="A0A0C3QHX2"/>
<keyword evidence="9" id="KW-0325">Glycoprotein</keyword>
<dbReference type="FunFam" id="3.20.20.80:FF:000033">
    <property type="entry name" value="Glucan 1,3-beta-glucosidase A"/>
    <property type="match status" value="1"/>
</dbReference>
<dbReference type="Gene3D" id="3.20.20.80">
    <property type="entry name" value="Glycosidases"/>
    <property type="match status" value="1"/>
</dbReference>
<evidence type="ECO:0000256" key="14">
    <source>
        <dbReference type="ARBA" id="ARBA00038929"/>
    </source>
</evidence>
<evidence type="ECO:0000256" key="2">
    <source>
        <dbReference type="ARBA" id="ARBA00005641"/>
    </source>
</evidence>
<dbReference type="InterPro" id="IPR050386">
    <property type="entry name" value="Glycosyl_hydrolase_5"/>
</dbReference>
<evidence type="ECO:0000256" key="12">
    <source>
        <dbReference type="ARBA" id="ARBA00036824"/>
    </source>
</evidence>
<evidence type="ECO:0000313" key="19">
    <source>
        <dbReference type="EMBL" id="KIO31550.1"/>
    </source>
</evidence>
<dbReference type="Pfam" id="PF00150">
    <property type="entry name" value="Cellulase"/>
    <property type="match status" value="1"/>
</dbReference>
<dbReference type="HOGENOM" id="CLU_004624_6_1_1"/>
<sequence>MAYNQVANPAEPTPRLASFEEEQLQPPAGFRDSGNFRDSYGAPSNASFDSAQPFGAGAANMPYRDDPSSSANILNKEDTGYPPSPPMEHTSTASRKKKTPLPWIIAGVAGLAIVVVAVVVPIYFTVIKKNNDTAAASQSGSNGHNTGSNTGSNTGDDAGTNKATITGVDGSTVTMDDGTTFTYSNKFGGFWVQDPDDPFNNNAQAQSWSPPLNQTWDWQNNKIRGVNLGGWLVPEPFIVPALYEPYMNLSTPAIDEWTLSENMLADTANGGLSQLEKHYQTFITEKDFAAIAGAGLNWVRLPIPFWAIQKYDNEPFLEGVSWKYVLKAFAWARKYGIRVNLDLHALPGSQNGYNHSGKRGTINFLNGVMGIANAERGLDYIRIITEFISQDEYKNIVPLFGVMNEARTADIGMDVIGSFYVRMHDVLRNITGTGEGNGPYLSIHDGFQNLANWADFMPGKDRVALDTHPYMCFTGVDTTPLAQQIRKPCRSWAAETNTSWSEFGVTTAGEWSLAINDCGRWINGVGAGTRYEGTLNGYTGTSGGDGPNGCLAWNDWESWTDDTKSNLEQVALASMDALQNWFFWTWKIGASSISGKVESPFWSYSLGLENGWIPTDPRKSLGVCGGTSPASALKPSMIGGPGSGTISAAWRNAHPWPPATLQPGGLNAAELPTYTPTGPIPVLPTPTFTNSKGEAINGGSGWFDAQDTTPIYTPVAGCTYPDQWDAVTADIPSACSGSRRVRNVIPQPKRTPPP</sequence>
<keyword evidence="8 17" id="KW-0472">Membrane</keyword>
<evidence type="ECO:0000256" key="10">
    <source>
        <dbReference type="ARBA" id="ARBA00023295"/>
    </source>
</evidence>
<keyword evidence="4 17" id="KW-0812">Transmembrane</keyword>
<evidence type="ECO:0000256" key="11">
    <source>
        <dbReference type="ARBA" id="ARBA00023316"/>
    </source>
</evidence>
<dbReference type="GO" id="GO:0071555">
    <property type="term" value="P:cell wall organization"/>
    <property type="evidence" value="ECO:0007669"/>
    <property type="project" value="UniProtKB-KW"/>
</dbReference>
<evidence type="ECO:0000256" key="16">
    <source>
        <dbReference type="SAM" id="MobiDB-lite"/>
    </source>
</evidence>
<dbReference type="InterPro" id="IPR001547">
    <property type="entry name" value="Glyco_hydro_5"/>
</dbReference>
<dbReference type="OrthoDB" id="62120at2759"/>
<dbReference type="GO" id="GO:0009251">
    <property type="term" value="P:glucan catabolic process"/>
    <property type="evidence" value="ECO:0007669"/>
    <property type="project" value="TreeGrafter"/>
</dbReference>
<evidence type="ECO:0000256" key="5">
    <source>
        <dbReference type="ARBA" id="ARBA00022801"/>
    </source>
</evidence>
<feature type="transmembrane region" description="Helical" evidence="17">
    <location>
        <begin position="101"/>
        <end position="124"/>
    </location>
</feature>
<feature type="region of interest" description="Disordered" evidence="16">
    <location>
        <begin position="134"/>
        <end position="163"/>
    </location>
</feature>
<dbReference type="InterPro" id="IPR017853">
    <property type="entry name" value="GH"/>
</dbReference>
<evidence type="ECO:0000256" key="3">
    <source>
        <dbReference type="ARBA" id="ARBA00022475"/>
    </source>
</evidence>
<dbReference type="PANTHER" id="PTHR31297">
    <property type="entry name" value="GLUCAN ENDO-1,6-BETA-GLUCOSIDASE B"/>
    <property type="match status" value="1"/>
</dbReference>
<dbReference type="Proteomes" id="UP000054248">
    <property type="component" value="Unassembled WGS sequence"/>
</dbReference>
<dbReference type="GO" id="GO:0005886">
    <property type="term" value="C:plasma membrane"/>
    <property type="evidence" value="ECO:0007669"/>
    <property type="project" value="UniProtKB-SubCell"/>
</dbReference>
<keyword evidence="3" id="KW-1003">Cell membrane</keyword>
<evidence type="ECO:0000256" key="7">
    <source>
        <dbReference type="ARBA" id="ARBA00022989"/>
    </source>
</evidence>
<comment type="catalytic activity">
    <reaction evidence="12">
        <text>Successive hydrolysis of beta-D-glucose units from the non-reducing ends of (1-&gt;3)-beta-D-glucans, releasing alpha-glucose.</text>
        <dbReference type="EC" id="3.2.1.58"/>
    </reaction>
</comment>
<keyword evidence="10" id="KW-0326">Glycosidase</keyword>
<dbReference type="GO" id="GO:0009986">
    <property type="term" value="C:cell surface"/>
    <property type="evidence" value="ECO:0007669"/>
    <property type="project" value="TreeGrafter"/>
</dbReference>
<evidence type="ECO:0000256" key="1">
    <source>
        <dbReference type="ARBA" id="ARBA00004401"/>
    </source>
</evidence>
<feature type="region of interest" description="Disordered" evidence="16">
    <location>
        <begin position="1"/>
        <end position="96"/>
    </location>
</feature>
<dbReference type="EMBL" id="KN822962">
    <property type="protein sequence ID" value="KIO31550.1"/>
    <property type="molecule type" value="Genomic_DNA"/>
</dbReference>
<proteinExistence type="inferred from homology"/>
<protein>
    <recommendedName>
        <fullName evidence="14">glucan 1,3-beta-glucosidase</fullName>
        <ecNumber evidence="14">3.2.1.58</ecNumber>
    </recommendedName>
    <alternativeName>
        <fullName evidence="15">Exo-1,3-beta-glucanase D</fullName>
    </alternativeName>
</protein>
<organism evidence="19 20">
    <name type="scientific">Tulasnella calospora MUT 4182</name>
    <dbReference type="NCBI Taxonomy" id="1051891"/>
    <lineage>
        <taxon>Eukaryota</taxon>
        <taxon>Fungi</taxon>
        <taxon>Dikarya</taxon>
        <taxon>Basidiomycota</taxon>
        <taxon>Agaricomycotina</taxon>
        <taxon>Agaricomycetes</taxon>
        <taxon>Cantharellales</taxon>
        <taxon>Tulasnellaceae</taxon>
        <taxon>Tulasnella</taxon>
    </lineage>
</organism>
<feature type="compositionally biased region" description="Low complexity" evidence="16">
    <location>
        <begin position="139"/>
        <end position="155"/>
    </location>
</feature>
<reference evidence="19 20" key="1">
    <citation type="submission" date="2014-04" db="EMBL/GenBank/DDBJ databases">
        <authorList>
            <consortium name="DOE Joint Genome Institute"/>
            <person name="Kuo A."/>
            <person name="Girlanda M."/>
            <person name="Perotto S."/>
            <person name="Kohler A."/>
            <person name="Nagy L.G."/>
            <person name="Floudas D."/>
            <person name="Copeland A."/>
            <person name="Barry K.W."/>
            <person name="Cichocki N."/>
            <person name="Veneault-Fourrey C."/>
            <person name="LaButti K."/>
            <person name="Lindquist E.A."/>
            <person name="Lipzen A."/>
            <person name="Lundell T."/>
            <person name="Morin E."/>
            <person name="Murat C."/>
            <person name="Sun H."/>
            <person name="Tunlid A."/>
            <person name="Henrissat B."/>
            <person name="Grigoriev I.V."/>
            <person name="Hibbett D.S."/>
            <person name="Martin F."/>
            <person name="Nordberg H.P."/>
            <person name="Cantor M.N."/>
            <person name="Hua S.X."/>
        </authorList>
    </citation>
    <scope>NUCLEOTIDE SEQUENCE [LARGE SCALE GENOMIC DNA]</scope>
    <source>
        <strain evidence="19 20">MUT 4182</strain>
    </source>
</reference>
<reference evidence="20" key="2">
    <citation type="submission" date="2015-01" db="EMBL/GenBank/DDBJ databases">
        <title>Evolutionary Origins and Diversification of the Mycorrhizal Mutualists.</title>
        <authorList>
            <consortium name="DOE Joint Genome Institute"/>
            <consortium name="Mycorrhizal Genomics Consortium"/>
            <person name="Kohler A."/>
            <person name="Kuo A."/>
            <person name="Nagy L.G."/>
            <person name="Floudas D."/>
            <person name="Copeland A."/>
            <person name="Barry K.W."/>
            <person name="Cichocki N."/>
            <person name="Veneault-Fourrey C."/>
            <person name="LaButti K."/>
            <person name="Lindquist E.A."/>
            <person name="Lipzen A."/>
            <person name="Lundell T."/>
            <person name="Morin E."/>
            <person name="Murat C."/>
            <person name="Riley R."/>
            <person name="Ohm R."/>
            <person name="Sun H."/>
            <person name="Tunlid A."/>
            <person name="Henrissat B."/>
            <person name="Grigoriev I.V."/>
            <person name="Hibbett D.S."/>
            <person name="Martin F."/>
        </authorList>
    </citation>
    <scope>NUCLEOTIDE SEQUENCE [LARGE SCALE GENOMIC DNA]</scope>
    <source>
        <strain evidence="20">MUT 4182</strain>
    </source>
</reference>